<evidence type="ECO:0000313" key="3">
    <source>
        <dbReference type="EnsemblMetazoa" id="GPAI047631-PA"/>
    </source>
</evidence>
<evidence type="ECO:0000313" key="4">
    <source>
        <dbReference type="Proteomes" id="UP000092445"/>
    </source>
</evidence>
<dbReference type="PANTHER" id="PTHR20873">
    <property type="entry name" value="L-SERYL-TRNA(SEC) KINASE"/>
    <property type="match status" value="1"/>
</dbReference>
<dbReference type="InterPro" id="IPR036388">
    <property type="entry name" value="WH-like_DNA-bd_sf"/>
</dbReference>
<dbReference type="InterPro" id="IPR013641">
    <property type="entry name" value="KTI12/PSTK"/>
</dbReference>
<dbReference type="VEuPathDB" id="VectorBase:GPAI047631"/>
<dbReference type="GO" id="GO:0016301">
    <property type="term" value="F:kinase activity"/>
    <property type="evidence" value="ECO:0007669"/>
    <property type="project" value="TreeGrafter"/>
</dbReference>
<dbReference type="Proteomes" id="UP000092445">
    <property type="component" value="Unassembled WGS sequence"/>
</dbReference>
<reference evidence="3" key="2">
    <citation type="submission" date="2020-05" db="UniProtKB">
        <authorList>
            <consortium name="EnsemblMetazoa"/>
        </authorList>
    </citation>
    <scope>IDENTIFICATION</scope>
    <source>
        <strain evidence="3">IAEA</strain>
    </source>
</reference>
<dbReference type="STRING" id="7398.A0A1B0AJA2"/>
<evidence type="ECO:0008006" key="5">
    <source>
        <dbReference type="Google" id="ProtNLM"/>
    </source>
</evidence>
<dbReference type="SUPFAM" id="SSF52540">
    <property type="entry name" value="P-loop containing nucleoside triphosphate hydrolases"/>
    <property type="match status" value="1"/>
</dbReference>
<protein>
    <recommendedName>
        <fullName evidence="5">Phosphoseryl-tRNA kinase</fullName>
    </recommendedName>
</protein>
<reference evidence="4" key="1">
    <citation type="submission" date="2014-03" db="EMBL/GenBank/DDBJ databases">
        <authorList>
            <person name="Aksoy S."/>
            <person name="Warren W."/>
            <person name="Wilson R.K."/>
        </authorList>
    </citation>
    <scope>NUCLEOTIDE SEQUENCE [LARGE SCALE GENOMIC DNA]</scope>
    <source>
        <strain evidence="4">IAEA</strain>
    </source>
</reference>
<dbReference type="Gene3D" id="3.40.50.300">
    <property type="entry name" value="P-loop containing nucleotide triphosphate hydrolases"/>
    <property type="match status" value="1"/>
</dbReference>
<sequence length="367" mass="42608">MRRICLTALIGLPATCKTTFSEHLLEAKFNRFNTLHFCYDYFFAFNTDIVHTQTDYKLKRNNILQILQSVIEILKFEEHAAETLKGFPKLSLNLTDNNEDYVIICDDNHFYRSMRYKLYQMARRYTLSFAQIYFECDLSKALERNRSRPASSRLPPEIIDGMHKKLECPKPNIAFERNTLILRDYQANTIDCLVLPFLTNSFANPLKPFERMAVKSPGDQSVVHQLDILIRKRINQLITDISDRDKRRDRAKFLNSQRKHLLNEFTQELSQPSQISNDPKNLLIKNLTPSNSDLAIQHVHDGESTATVVRGISASKSSFWNWCKSENKLWFMSCQSKADKVVESFNDKRRAGANLLNGLLEKGEGWI</sequence>
<dbReference type="InterPro" id="IPR027417">
    <property type="entry name" value="P-loop_NTPase"/>
</dbReference>
<dbReference type="InterPro" id="IPR052648">
    <property type="entry name" value="Ser-tRNA(Sec)_kinase"/>
</dbReference>
<evidence type="ECO:0000256" key="1">
    <source>
        <dbReference type="ARBA" id="ARBA00022741"/>
    </source>
</evidence>
<dbReference type="EnsemblMetazoa" id="GPAI047631-RA">
    <property type="protein sequence ID" value="GPAI047631-PA"/>
    <property type="gene ID" value="GPAI047631"/>
</dbReference>
<keyword evidence="1" id="KW-0547">Nucleotide-binding</keyword>
<keyword evidence="4" id="KW-1185">Reference proteome</keyword>
<organism evidence="3 4">
    <name type="scientific">Glossina pallidipes</name>
    <name type="common">Tsetse fly</name>
    <dbReference type="NCBI Taxonomy" id="7398"/>
    <lineage>
        <taxon>Eukaryota</taxon>
        <taxon>Metazoa</taxon>
        <taxon>Ecdysozoa</taxon>
        <taxon>Arthropoda</taxon>
        <taxon>Hexapoda</taxon>
        <taxon>Insecta</taxon>
        <taxon>Pterygota</taxon>
        <taxon>Neoptera</taxon>
        <taxon>Endopterygota</taxon>
        <taxon>Diptera</taxon>
        <taxon>Brachycera</taxon>
        <taxon>Muscomorpha</taxon>
        <taxon>Hippoboscoidea</taxon>
        <taxon>Glossinidae</taxon>
        <taxon>Glossina</taxon>
    </lineage>
</organism>
<keyword evidence="2" id="KW-0067">ATP-binding</keyword>
<dbReference type="Gene3D" id="1.10.10.10">
    <property type="entry name" value="Winged helix-like DNA-binding domain superfamily/Winged helix DNA-binding domain"/>
    <property type="match status" value="1"/>
</dbReference>
<proteinExistence type="predicted"/>
<dbReference type="AlphaFoldDB" id="A0A1B0AJA2"/>
<dbReference type="GO" id="GO:0000049">
    <property type="term" value="F:tRNA binding"/>
    <property type="evidence" value="ECO:0007669"/>
    <property type="project" value="TreeGrafter"/>
</dbReference>
<dbReference type="Pfam" id="PF08433">
    <property type="entry name" value="KTI12"/>
    <property type="match status" value="1"/>
</dbReference>
<dbReference type="PANTHER" id="PTHR20873:SF0">
    <property type="entry name" value="L-SERYL-TRNA(SEC) KINASE"/>
    <property type="match status" value="1"/>
</dbReference>
<name>A0A1B0AJA2_GLOPL</name>
<dbReference type="GO" id="GO:0005524">
    <property type="term" value="F:ATP binding"/>
    <property type="evidence" value="ECO:0007669"/>
    <property type="project" value="UniProtKB-KW"/>
</dbReference>
<evidence type="ECO:0000256" key="2">
    <source>
        <dbReference type="ARBA" id="ARBA00022840"/>
    </source>
</evidence>
<accession>A0A1B0AJA2</accession>